<accession>A0A4D9EVQ6</accession>
<evidence type="ECO:0000256" key="1">
    <source>
        <dbReference type="SAM" id="Coils"/>
    </source>
</evidence>
<evidence type="ECO:0000313" key="2">
    <source>
        <dbReference type="EMBL" id="TFK14857.1"/>
    </source>
</evidence>
<organism evidence="2 3">
    <name type="scientific">Platysternon megacephalum</name>
    <name type="common">big-headed turtle</name>
    <dbReference type="NCBI Taxonomy" id="55544"/>
    <lineage>
        <taxon>Eukaryota</taxon>
        <taxon>Metazoa</taxon>
        <taxon>Chordata</taxon>
        <taxon>Craniata</taxon>
        <taxon>Vertebrata</taxon>
        <taxon>Euteleostomi</taxon>
        <taxon>Archelosauria</taxon>
        <taxon>Testudinata</taxon>
        <taxon>Testudines</taxon>
        <taxon>Cryptodira</taxon>
        <taxon>Durocryptodira</taxon>
        <taxon>Testudinoidea</taxon>
        <taxon>Platysternidae</taxon>
        <taxon>Platysternon</taxon>
    </lineage>
</organism>
<keyword evidence="3" id="KW-1185">Reference proteome</keyword>
<reference evidence="2 3" key="1">
    <citation type="submission" date="2019-04" db="EMBL/GenBank/DDBJ databases">
        <title>Draft genome of the big-headed turtle Platysternon megacephalum.</title>
        <authorList>
            <person name="Gong S."/>
        </authorList>
    </citation>
    <scope>NUCLEOTIDE SEQUENCE [LARGE SCALE GENOMIC DNA]</scope>
    <source>
        <strain evidence="2">DO16091913</strain>
        <tissue evidence="2">Muscle</tissue>
    </source>
</reference>
<dbReference type="OrthoDB" id="199838at2759"/>
<dbReference type="EMBL" id="QXTE01000007">
    <property type="protein sequence ID" value="TFK14857.1"/>
    <property type="molecule type" value="Genomic_DNA"/>
</dbReference>
<gene>
    <name evidence="2" type="ORF">DR999_PMT01558</name>
</gene>
<sequence length="432" mass="50842">MFLPKRTTERCSHSLRLERRCNWNLCNVTMDSSILLHMAFIFKHHSHVSQTCNIPRGVMYMSMSDPGRELDQPQPPDQVYQKLALLTKHNLKIPSFHKYNTPFSDGDLQPAKIVDHYLIGKELYKEIKKYYGLSGVDLVRQIYSEHLLEGNQSNAAVSLPSQRMIDNILARRSIQRLEKKKQMVKMIKKLNEEKVCLEKMLQELQLEKKSFRHDFKVPPQDMENKGTLQNRIHSTMECLPELEARVQNLREELYREDEKKLRPYVGESLSVAAEPYQLQDMKMVQELLGEMVEDLMDDYIIHVPQDTQPECEKDKRVKILEEMSFERAVQLIMEQLVLEVTFEMAKQLGQETFTDKSPTWTLGFDIIFRATEEASNTKKQREKNQDDVQTHFILQQIKVRDHHRKEMWKHTLEEHAEDANVQRIGYIDDGLA</sequence>
<proteinExistence type="predicted"/>
<name>A0A4D9EVQ6_9SAUR</name>
<dbReference type="Proteomes" id="UP000297703">
    <property type="component" value="Unassembled WGS sequence"/>
</dbReference>
<keyword evidence="1" id="KW-0175">Coiled coil</keyword>
<dbReference type="AlphaFoldDB" id="A0A4D9EVQ6"/>
<reference evidence="2 3" key="2">
    <citation type="submission" date="2019-04" db="EMBL/GenBank/DDBJ databases">
        <title>The genome sequence of big-headed turtle.</title>
        <authorList>
            <person name="Gong S."/>
        </authorList>
    </citation>
    <scope>NUCLEOTIDE SEQUENCE [LARGE SCALE GENOMIC DNA]</scope>
    <source>
        <strain evidence="2">DO16091913</strain>
        <tissue evidence="2">Muscle</tissue>
    </source>
</reference>
<feature type="coiled-coil region" evidence="1">
    <location>
        <begin position="180"/>
        <end position="259"/>
    </location>
</feature>
<protein>
    <submittedName>
        <fullName evidence="2">Nucleophosmin</fullName>
    </submittedName>
</protein>
<evidence type="ECO:0000313" key="3">
    <source>
        <dbReference type="Proteomes" id="UP000297703"/>
    </source>
</evidence>
<comment type="caution">
    <text evidence="2">The sequence shown here is derived from an EMBL/GenBank/DDBJ whole genome shotgun (WGS) entry which is preliminary data.</text>
</comment>